<sequence>MTFPQLSPFQPTIAPHWHYIHSTQSSGRVSFDNLKKGLGQKSSLMGVAVYWHLPHQDSDCCPSRILTG</sequence>
<dbReference type="PATRIC" id="fig|1423792.3.peg.3254"/>
<gene>
    <name evidence="1" type="ORF">FD09_GL003160</name>
</gene>
<evidence type="ECO:0000313" key="2">
    <source>
        <dbReference type="Proteomes" id="UP000051330"/>
    </source>
</evidence>
<comment type="caution">
    <text evidence="1">The sequence shown here is derived from an EMBL/GenBank/DDBJ whole genome shotgun (WGS) entry which is preliminary data.</text>
</comment>
<keyword evidence="2" id="KW-1185">Reference proteome</keyword>
<organism evidence="1 2">
    <name type="scientific">Schleiferilactobacillus perolens DSM 12744</name>
    <dbReference type="NCBI Taxonomy" id="1423792"/>
    <lineage>
        <taxon>Bacteria</taxon>
        <taxon>Bacillati</taxon>
        <taxon>Bacillota</taxon>
        <taxon>Bacilli</taxon>
        <taxon>Lactobacillales</taxon>
        <taxon>Lactobacillaceae</taxon>
        <taxon>Schleiferilactobacillus</taxon>
    </lineage>
</organism>
<dbReference type="AlphaFoldDB" id="A0A0R1N414"/>
<dbReference type="STRING" id="1423792.FD09_GL003160"/>
<dbReference type="EMBL" id="AZEC01000009">
    <property type="protein sequence ID" value="KRL12290.1"/>
    <property type="molecule type" value="Genomic_DNA"/>
</dbReference>
<accession>A0A0R1N414</accession>
<name>A0A0R1N414_9LACO</name>
<evidence type="ECO:0000313" key="1">
    <source>
        <dbReference type="EMBL" id="KRL12290.1"/>
    </source>
</evidence>
<proteinExistence type="predicted"/>
<dbReference type="Proteomes" id="UP000051330">
    <property type="component" value="Unassembled WGS sequence"/>
</dbReference>
<reference evidence="1 2" key="1">
    <citation type="journal article" date="2015" name="Genome Announc.">
        <title>Expanding the biotechnology potential of lactobacilli through comparative genomics of 213 strains and associated genera.</title>
        <authorList>
            <person name="Sun Z."/>
            <person name="Harris H.M."/>
            <person name="McCann A."/>
            <person name="Guo C."/>
            <person name="Argimon S."/>
            <person name="Zhang W."/>
            <person name="Yang X."/>
            <person name="Jeffery I.B."/>
            <person name="Cooney J.C."/>
            <person name="Kagawa T.F."/>
            <person name="Liu W."/>
            <person name="Song Y."/>
            <person name="Salvetti E."/>
            <person name="Wrobel A."/>
            <person name="Rasinkangas P."/>
            <person name="Parkhill J."/>
            <person name="Rea M.C."/>
            <person name="O'Sullivan O."/>
            <person name="Ritari J."/>
            <person name="Douillard F.P."/>
            <person name="Paul Ross R."/>
            <person name="Yang R."/>
            <person name="Briner A.E."/>
            <person name="Felis G.E."/>
            <person name="de Vos W.M."/>
            <person name="Barrangou R."/>
            <person name="Klaenhammer T.R."/>
            <person name="Caufield P.W."/>
            <person name="Cui Y."/>
            <person name="Zhang H."/>
            <person name="O'Toole P.W."/>
        </authorList>
    </citation>
    <scope>NUCLEOTIDE SEQUENCE [LARGE SCALE GENOMIC DNA]</scope>
    <source>
        <strain evidence="1 2">DSM 12744</strain>
    </source>
</reference>
<protein>
    <submittedName>
        <fullName evidence="1">Uncharacterized protein</fullName>
    </submittedName>
</protein>